<evidence type="ECO:0000256" key="1">
    <source>
        <dbReference type="ARBA" id="ARBA00004651"/>
    </source>
</evidence>
<evidence type="ECO:0008006" key="8">
    <source>
        <dbReference type="Google" id="ProtNLM"/>
    </source>
</evidence>
<organism evidence="7">
    <name type="scientific">marine metagenome</name>
    <dbReference type="NCBI Taxonomy" id="408172"/>
    <lineage>
        <taxon>unclassified sequences</taxon>
        <taxon>metagenomes</taxon>
        <taxon>ecological metagenomes</taxon>
    </lineage>
</organism>
<keyword evidence="4 6" id="KW-1133">Transmembrane helix</keyword>
<accession>A0A381R1I2</accession>
<sequence length="78" mass="8584">MLDPTSWSGLFTEYGRALGWSIVAAVGFAFGIGIALKVFDWLSTDIDEWEEIKKGNMGVALIFISLIVMVGLLVYKVI</sequence>
<evidence type="ECO:0000313" key="7">
    <source>
        <dbReference type="EMBL" id="SUZ84719.1"/>
    </source>
</evidence>
<dbReference type="GO" id="GO:0005886">
    <property type="term" value="C:plasma membrane"/>
    <property type="evidence" value="ECO:0007669"/>
    <property type="project" value="UniProtKB-SubCell"/>
</dbReference>
<feature type="transmembrane region" description="Helical" evidence="6">
    <location>
        <begin position="17"/>
        <end position="36"/>
    </location>
</feature>
<evidence type="ECO:0000256" key="2">
    <source>
        <dbReference type="ARBA" id="ARBA00022475"/>
    </source>
</evidence>
<dbReference type="Pfam" id="PF03994">
    <property type="entry name" value="DUF350"/>
    <property type="match status" value="1"/>
</dbReference>
<feature type="transmembrane region" description="Helical" evidence="6">
    <location>
        <begin position="57"/>
        <end position="75"/>
    </location>
</feature>
<gene>
    <name evidence="7" type="ORF">METZ01_LOCUS37573</name>
</gene>
<evidence type="ECO:0000256" key="6">
    <source>
        <dbReference type="SAM" id="Phobius"/>
    </source>
</evidence>
<protein>
    <recommendedName>
        <fullName evidence="8">DUF350 domain-containing protein</fullName>
    </recommendedName>
</protein>
<comment type="subcellular location">
    <subcellularLocation>
        <location evidence="1">Cell membrane</location>
        <topology evidence="1">Multi-pass membrane protein</topology>
    </subcellularLocation>
</comment>
<evidence type="ECO:0000256" key="4">
    <source>
        <dbReference type="ARBA" id="ARBA00022989"/>
    </source>
</evidence>
<keyword evidence="2" id="KW-1003">Cell membrane</keyword>
<dbReference type="InterPro" id="IPR007140">
    <property type="entry name" value="DUF350"/>
</dbReference>
<reference evidence="7" key="1">
    <citation type="submission" date="2018-05" db="EMBL/GenBank/DDBJ databases">
        <authorList>
            <person name="Lanie J.A."/>
            <person name="Ng W.-L."/>
            <person name="Kazmierczak K.M."/>
            <person name="Andrzejewski T.M."/>
            <person name="Davidsen T.M."/>
            <person name="Wayne K.J."/>
            <person name="Tettelin H."/>
            <person name="Glass J.I."/>
            <person name="Rusch D."/>
            <person name="Podicherti R."/>
            <person name="Tsui H.-C.T."/>
            <person name="Winkler M.E."/>
        </authorList>
    </citation>
    <scope>NUCLEOTIDE SEQUENCE</scope>
</reference>
<name>A0A381R1I2_9ZZZZ</name>
<dbReference type="EMBL" id="UINC01001603">
    <property type="protein sequence ID" value="SUZ84719.1"/>
    <property type="molecule type" value="Genomic_DNA"/>
</dbReference>
<evidence type="ECO:0000256" key="5">
    <source>
        <dbReference type="ARBA" id="ARBA00023136"/>
    </source>
</evidence>
<proteinExistence type="predicted"/>
<keyword evidence="5 6" id="KW-0472">Membrane</keyword>
<evidence type="ECO:0000256" key="3">
    <source>
        <dbReference type="ARBA" id="ARBA00022692"/>
    </source>
</evidence>
<dbReference type="AlphaFoldDB" id="A0A381R1I2"/>
<keyword evidence="3 6" id="KW-0812">Transmembrane</keyword>